<dbReference type="Proteomes" id="UP000053831">
    <property type="component" value="Unassembled WGS sequence"/>
</dbReference>
<evidence type="ECO:0000313" key="3">
    <source>
        <dbReference type="EMBL" id="KOS22467.1"/>
    </source>
</evidence>
<keyword evidence="4" id="KW-1185">Reference proteome</keyword>
<reference evidence="3 4" key="1">
    <citation type="submission" date="2015-07" db="EMBL/GenBank/DDBJ databases">
        <title>The genome of the fungus Escovopsis weberi, a specialized disease agent of ant agriculture.</title>
        <authorList>
            <person name="de Man T.J."/>
            <person name="Stajich J.E."/>
            <person name="Kubicek C.P."/>
            <person name="Chenthamara K."/>
            <person name="Atanasova L."/>
            <person name="Druzhinina I.S."/>
            <person name="Birnbaum S."/>
            <person name="Barribeau S.M."/>
            <person name="Teiling C."/>
            <person name="Suen G."/>
            <person name="Currie C."/>
            <person name="Gerardo N.M."/>
        </authorList>
    </citation>
    <scope>NUCLEOTIDE SEQUENCE [LARGE SCALE GENOMIC DNA]</scope>
</reference>
<dbReference type="GO" id="GO:0003824">
    <property type="term" value="F:catalytic activity"/>
    <property type="evidence" value="ECO:0007669"/>
    <property type="project" value="InterPro"/>
</dbReference>
<protein>
    <recommendedName>
        <fullName evidence="2">Endonuclease/exonuclease/phosphatase domain-containing protein</fullName>
    </recommendedName>
</protein>
<keyword evidence="1" id="KW-0732">Signal</keyword>
<dbReference type="InterPro" id="IPR036691">
    <property type="entry name" value="Endo/exonu/phosph_ase_sf"/>
</dbReference>
<feature type="chain" id="PRO_5005818898" description="Endonuclease/exonuclease/phosphatase domain-containing protein" evidence="1">
    <location>
        <begin position="27"/>
        <end position="518"/>
    </location>
</feature>
<evidence type="ECO:0000259" key="2">
    <source>
        <dbReference type="Pfam" id="PF03372"/>
    </source>
</evidence>
<dbReference type="STRING" id="150374.A0A0M8N3L1"/>
<evidence type="ECO:0000313" key="4">
    <source>
        <dbReference type="Proteomes" id="UP000053831"/>
    </source>
</evidence>
<feature type="signal peptide" evidence="1">
    <location>
        <begin position="1"/>
        <end position="26"/>
    </location>
</feature>
<dbReference type="PANTHER" id="PTHR41349">
    <property type="match status" value="1"/>
</dbReference>
<dbReference type="OrthoDB" id="276515at2759"/>
<dbReference type="Pfam" id="PF03372">
    <property type="entry name" value="Exo_endo_phos"/>
    <property type="match status" value="1"/>
</dbReference>
<accession>A0A0M8N3L1</accession>
<gene>
    <name evidence="3" type="ORF">ESCO_002080</name>
</gene>
<sequence length="518" mass="57810">MRLSSLPFFALAAGLTLFGGPVPASAAAVTARDSKPSGSLTLLEKEKLLTFRYSTKSQDDRNWIGIYWSFYGGPDNEKYVDDSLAWAYAPGESGEVRVDVSGFQPGNYKAYLLAQDGYKWLAKPIDVLLPGSGPVEFITPSITTHNARQGDRFTAQLGGLIANPRDNETKFYRAETDDDWVSVAQDGEISGKPGKRASDTKLVVQAVASDGTKAYITVTIPVRPAKSALVEELRVMSYNMWYGGSKVDGYHAKQVRFLVESNVDIVGTQESWNGQTIRLAKALGWYYWQSHENGILSRYPIKETFPEQQAGGSVRIALDGDRTQLIMWNVHLGYNPYGPYDFCFDRMPLEQVLDREVESGRTPQIVEVVKAMRGKLRDADKVPVLLTGDFNAPSHLDWTEDNGADHCDAGYVPWPSSVYPINAGLIDSYRQRHPDPKKDPGTTWSPIYLDNDGRAEPMDRIDFVYHKGSRLQVLDSEAVMMGEPKAEPNHAQNEWTSDHKAVLTLYKVLPPSNKRWDL</sequence>
<name>A0A0M8N3L1_ESCWE</name>
<comment type="caution">
    <text evidence="3">The sequence shown here is derived from an EMBL/GenBank/DDBJ whole genome shotgun (WGS) entry which is preliminary data.</text>
</comment>
<dbReference type="PANTHER" id="PTHR41349:SF1">
    <property type="entry name" value="PROTEIN CBG08683"/>
    <property type="match status" value="1"/>
</dbReference>
<dbReference type="SUPFAM" id="SSF56219">
    <property type="entry name" value="DNase I-like"/>
    <property type="match status" value="1"/>
</dbReference>
<evidence type="ECO:0000256" key="1">
    <source>
        <dbReference type="SAM" id="SignalP"/>
    </source>
</evidence>
<dbReference type="AlphaFoldDB" id="A0A0M8N3L1"/>
<dbReference type="EMBL" id="LGSR01000006">
    <property type="protein sequence ID" value="KOS22467.1"/>
    <property type="molecule type" value="Genomic_DNA"/>
</dbReference>
<dbReference type="Gene3D" id="3.60.10.10">
    <property type="entry name" value="Endonuclease/exonuclease/phosphatase"/>
    <property type="match status" value="1"/>
</dbReference>
<organism evidence="3 4">
    <name type="scientific">Escovopsis weberi</name>
    <dbReference type="NCBI Taxonomy" id="150374"/>
    <lineage>
        <taxon>Eukaryota</taxon>
        <taxon>Fungi</taxon>
        <taxon>Dikarya</taxon>
        <taxon>Ascomycota</taxon>
        <taxon>Pezizomycotina</taxon>
        <taxon>Sordariomycetes</taxon>
        <taxon>Hypocreomycetidae</taxon>
        <taxon>Hypocreales</taxon>
        <taxon>Hypocreaceae</taxon>
        <taxon>Escovopsis</taxon>
    </lineage>
</organism>
<dbReference type="InterPro" id="IPR005135">
    <property type="entry name" value="Endo/exonuclease/phosphatase"/>
</dbReference>
<proteinExistence type="predicted"/>
<feature type="domain" description="Endonuclease/exonuclease/phosphatase" evidence="2">
    <location>
        <begin position="236"/>
        <end position="499"/>
    </location>
</feature>